<feature type="transmembrane region" description="Helical" evidence="6">
    <location>
        <begin position="12"/>
        <end position="33"/>
    </location>
</feature>
<dbReference type="SUPFAM" id="SSF53335">
    <property type="entry name" value="S-adenosyl-L-methionine-dependent methyltransferases"/>
    <property type="match status" value="2"/>
</dbReference>
<dbReference type="Gene3D" id="3.40.50.150">
    <property type="entry name" value="Vaccinia Virus protein VP39"/>
    <property type="match status" value="1"/>
</dbReference>
<dbReference type="PANTHER" id="PTHR10108:SF1077">
    <property type="entry name" value="METHYLTRANSFERASE PMT27-RELATED"/>
    <property type="match status" value="1"/>
</dbReference>
<keyword evidence="6" id="KW-0472">Membrane</keyword>
<evidence type="ECO:0000256" key="2">
    <source>
        <dbReference type="ARBA" id="ARBA00008361"/>
    </source>
</evidence>
<evidence type="ECO:0000256" key="6">
    <source>
        <dbReference type="RuleBase" id="RU366043"/>
    </source>
</evidence>
<dbReference type="PANTHER" id="PTHR10108">
    <property type="entry name" value="SAM-DEPENDENT METHYLTRANSFERASE"/>
    <property type="match status" value="1"/>
</dbReference>
<reference evidence="8" key="1">
    <citation type="submission" date="2024-02" db="EMBL/GenBank/DDBJ databases">
        <authorList>
            <consortium name="ELIXIR-Norway"/>
            <consortium name="Elixir Norway"/>
        </authorList>
    </citation>
    <scope>NUCLEOTIDE SEQUENCE</scope>
</reference>
<evidence type="ECO:0000256" key="3">
    <source>
        <dbReference type="ARBA" id="ARBA00022603"/>
    </source>
</evidence>
<feature type="compositionally biased region" description="Polar residues" evidence="7">
    <location>
        <begin position="104"/>
        <end position="122"/>
    </location>
</feature>
<keyword evidence="6" id="KW-0325">Glycoprotein</keyword>
<evidence type="ECO:0000256" key="1">
    <source>
        <dbReference type="ARBA" id="ARBA00004606"/>
    </source>
</evidence>
<gene>
    <name evidence="8" type="ORF">CSSPTR1EN2_LOCUS14499</name>
</gene>
<comment type="similarity">
    <text evidence="2 6">Belongs to the methyltransferase superfamily.</text>
</comment>
<dbReference type="EMBL" id="OZ019895">
    <property type="protein sequence ID" value="CAK9219430.1"/>
    <property type="molecule type" value="Genomic_DNA"/>
</dbReference>
<accession>A0ABP0UDF8</accession>
<evidence type="ECO:0000313" key="9">
    <source>
        <dbReference type="Proteomes" id="UP001497512"/>
    </source>
</evidence>
<keyword evidence="6" id="KW-1133">Transmembrane helix</keyword>
<keyword evidence="6" id="KW-0812">Transmembrane</keyword>
<keyword evidence="3 6" id="KW-0489">Methyltransferase</keyword>
<name>A0ABP0UDF8_9BRYO</name>
<keyword evidence="4 6" id="KW-0735">Signal-anchor</keyword>
<protein>
    <recommendedName>
        <fullName evidence="6">Methyltransferase</fullName>
        <ecNumber evidence="6">2.1.1.-</ecNumber>
    </recommendedName>
</protein>
<evidence type="ECO:0000256" key="7">
    <source>
        <dbReference type="SAM" id="MobiDB-lite"/>
    </source>
</evidence>
<proteinExistence type="inferred from homology"/>
<evidence type="ECO:0000256" key="5">
    <source>
        <dbReference type="ARBA" id="ARBA00037847"/>
    </source>
</evidence>
<feature type="region of interest" description="Disordered" evidence="7">
    <location>
        <begin position="44"/>
        <end position="164"/>
    </location>
</feature>
<organism evidence="8 9">
    <name type="scientific">Sphagnum troendelagicum</name>
    <dbReference type="NCBI Taxonomy" id="128251"/>
    <lineage>
        <taxon>Eukaryota</taxon>
        <taxon>Viridiplantae</taxon>
        <taxon>Streptophyta</taxon>
        <taxon>Embryophyta</taxon>
        <taxon>Bryophyta</taxon>
        <taxon>Sphagnophytina</taxon>
        <taxon>Sphagnopsida</taxon>
        <taxon>Sphagnales</taxon>
        <taxon>Sphagnaceae</taxon>
        <taxon>Sphagnum</taxon>
    </lineage>
</organism>
<comment type="subcellular location">
    <subcellularLocation>
        <location evidence="5">Endomembrane system</location>
        <topology evidence="5">Single-pass membrane protein</topology>
    </subcellularLocation>
    <subcellularLocation>
        <location evidence="1 6">Membrane</location>
        <topology evidence="1 6">Single-pass type II membrane protein</topology>
    </subcellularLocation>
</comment>
<keyword evidence="6" id="KW-0808">Transferase</keyword>
<dbReference type="Proteomes" id="UP001497512">
    <property type="component" value="Chromosome 3"/>
</dbReference>
<keyword evidence="9" id="KW-1185">Reference proteome</keyword>
<sequence>MRFPKHRSDKETLSVYYMVGGAGFIALLLIILWENSAPPEIAEPAPAKFNQNGRSSTNNSGSKVWNSTQVPEKPPSDAVDCGPDNKGKDETFAEDTKDDLKVGQNGQQAQKADVSPESTESEQVPKEKTDKLPEEISTQAELTSETKEETSNFETQGTESKEEELVIQNEEAAKGFIDSSSDTSVETEPKSTLKEPAVEVEEDVHDMWELCAWEGAQDYIPCLDNSKAIEALPSTKLFQHRERHCPSEEDLPKCLVPLPKGYKKPIQWILSRDQIWLKNVPHTGLVSYKKDQNWVKQEEDKFIFPGGGTQFKIGALHYIEFIQEMVPSIAWGKHTRVVLDVGCGVASFGGYLFDKDVITMSFAPKDEHEAQVQFALERGIPAFSAVMGTQRLVFPSNAFDAVHCASCRVSWHAEGGMLLVELNRVLRPGGFFIWSATPVYSSSDEDKKIWTDTLTIVQRLSWSLLVKKQDPQTGVGVVVFQKPEDNEFYDLHEVLDPPYCEEDDKPDAAWYVPMKACIHRIPTGEGARSEWPREWPLRVEFAPSWLTGSKKGIYGSPAVQDYESDTAHWKHVIQKSYLEGVGLNWSTVRNVMDMKAGYGGFAAALITQQLWVMNIVPVNEPDTLPIIFDRGLIGMYHDWCEPHSTYPRSYDLLHADHLLSTIKCNDFNLVLEMDRILRPEGWAIFRDRVTTLGKVEEILQSLHWKVVLSYTQENEQLLVAQKTFWRPEGTSR</sequence>
<dbReference type="EC" id="2.1.1.-" evidence="6"/>
<feature type="compositionally biased region" description="Basic and acidic residues" evidence="7">
    <location>
        <begin position="123"/>
        <end position="134"/>
    </location>
</feature>
<dbReference type="Pfam" id="PF03141">
    <property type="entry name" value="Methyltransf_29"/>
    <property type="match status" value="1"/>
</dbReference>
<feature type="compositionally biased region" description="Polar residues" evidence="7">
    <location>
        <begin position="49"/>
        <end position="70"/>
    </location>
</feature>
<evidence type="ECO:0000256" key="4">
    <source>
        <dbReference type="ARBA" id="ARBA00022968"/>
    </source>
</evidence>
<evidence type="ECO:0000313" key="8">
    <source>
        <dbReference type="EMBL" id="CAK9219430.1"/>
    </source>
</evidence>
<dbReference type="InterPro" id="IPR029063">
    <property type="entry name" value="SAM-dependent_MTases_sf"/>
</dbReference>
<feature type="compositionally biased region" description="Basic and acidic residues" evidence="7">
    <location>
        <begin position="83"/>
        <end position="101"/>
    </location>
</feature>
<dbReference type="InterPro" id="IPR004159">
    <property type="entry name" value="Put_SAM_MeTrfase"/>
</dbReference>